<dbReference type="Gene3D" id="3.40.1440.10">
    <property type="entry name" value="GIY-YIG endonuclease"/>
    <property type="match status" value="1"/>
</dbReference>
<dbReference type="EMBL" id="NGMM01000001">
    <property type="protein sequence ID" value="OTP19311.1"/>
    <property type="molecule type" value="Genomic_DNA"/>
</dbReference>
<name>A0A242KDR6_9ENTE</name>
<accession>A0A242KDR6</accession>
<evidence type="ECO:0000313" key="7">
    <source>
        <dbReference type="EMBL" id="OTP19311.1"/>
    </source>
</evidence>
<dbReference type="InterPro" id="IPR050066">
    <property type="entry name" value="UvrABC_protein_C"/>
</dbReference>
<sequence>MMNEKLKIKARSLPLSPGVYLMRDKTGTILYIGKAKKLKERVSSYFINNKSHSSKTKRMLLHLATFDTIQTETELDALLLECRLIQQHRPMYNRQMNAFERYSYMNISVEKMRLSLSITTLPSGNYSFGPYTVYRKLPEIKDILDKLYALKPNDLWQQLYAQPTEPENKEVVLAELLQAFTGDSEQLEKRITSKMLEFSENLHFIQAAQWRDDLTMVHLFFQKHSQLLLHPISQKEWHALWLPSVDGQKCYLIYQGLVVIEKNFPALLTRNKRTLHKLGKELIPTSVQTIDSFSKEQIDFINILHVYLQRTTDYHLFSIKK</sequence>
<dbReference type="FunFam" id="3.40.1440.10:FF:000001">
    <property type="entry name" value="UvrABC system protein C"/>
    <property type="match status" value="1"/>
</dbReference>
<dbReference type="SUPFAM" id="SSF46600">
    <property type="entry name" value="C-terminal UvrC-binding domain of UvrB"/>
    <property type="match status" value="1"/>
</dbReference>
<evidence type="ECO:0000256" key="5">
    <source>
        <dbReference type="ARBA" id="ARBA00023204"/>
    </source>
</evidence>
<reference evidence="8" key="3">
    <citation type="submission" date="2024-03" db="EMBL/GenBank/DDBJ databases">
        <title>The Genome Sequence of Enterococcus sp. DIV0242b.</title>
        <authorList>
            <consortium name="The Broad Institute Genomics Platform"/>
            <consortium name="The Broad Institute Microbial Omics Core"/>
            <consortium name="The Broad Institute Genomic Center for Infectious Diseases"/>
            <person name="Earl A."/>
            <person name="Manson A."/>
            <person name="Gilmore M."/>
            <person name="Schwartman J."/>
            <person name="Shea T."/>
            <person name="Abouelleil A."/>
            <person name="Cao P."/>
            <person name="Chapman S."/>
            <person name="Cusick C."/>
            <person name="Young S."/>
            <person name="Neafsey D."/>
            <person name="Nusbaum C."/>
            <person name="Birren B."/>
        </authorList>
    </citation>
    <scope>NUCLEOTIDE SEQUENCE</scope>
    <source>
        <strain evidence="8">9E7_DIV0242</strain>
    </source>
</reference>
<evidence type="ECO:0000256" key="1">
    <source>
        <dbReference type="ARBA" id="ARBA00022490"/>
    </source>
</evidence>
<keyword evidence="9" id="KW-1185">Reference proteome</keyword>
<dbReference type="AlphaFoldDB" id="A0A242KDR6"/>
<dbReference type="CDD" id="cd10434">
    <property type="entry name" value="GIY-YIG_UvrC_Cho"/>
    <property type="match status" value="1"/>
</dbReference>
<dbReference type="PANTHER" id="PTHR30562:SF1">
    <property type="entry name" value="UVRABC SYSTEM PROTEIN C"/>
    <property type="match status" value="1"/>
</dbReference>
<protein>
    <submittedName>
        <fullName evidence="8">Excinuclease ABC subunit C</fullName>
    </submittedName>
</protein>
<reference evidence="7" key="1">
    <citation type="submission" date="2017-05" db="EMBL/GenBank/DDBJ databases">
        <title>The Genome Sequence of Enterococcus sp. 9E7_DIV0242.</title>
        <authorList>
            <consortium name="The Broad Institute Genomics Platform"/>
            <consortium name="The Broad Institute Genomic Center for Infectious Diseases"/>
            <person name="Earl A."/>
            <person name="Manson A."/>
            <person name="Schwartman J."/>
            <person name="Gilmore M."/>
            <person name="Abouelleil A."/>
            <person name="Cao P."/>
            <person name="Chapman S."/>
            <person name="Cusick C."/>
            <person name="Shea T."/>
            <person name="Young S."/>
            <person name="Neafsey D."/>
            <person name="Nusbaum C."/>
            <person name="Birren B."/>
        </authorList>
    </citation>
    <scope>NUCLEOTIDE SEQUENCE [LARGE SCALE GENOMIC DNA]</scope>
    <source>
        <strain evidence="7">9E7_DIV0242</strain>
    </source>
</reference>
<evidence type="ECO:0000259" key="6">
    <source>
        <dbReference type="PROSITE" id="PS50164"/>
    </source>
</evidence>
<reference evidence="8" key="2">
    <citation type="submission" date="2017-05" db="EMBL/GenBank/DDBJ databases">
        <authorList>
            <consortium name="The Broad Institute Genomics Platform"/>
            <consortium name="The Broad Institute Genomic Center for Infectious Diseases"/>
            <person name="Earl A."/>
            <person name="Manson A."/>
            <person name="Schwartman J."/>
            <person name="Gilmore M."/>
            <person name="Abouelleil A."/>
            <person name="Cao P."/>
            <person name="Chapman S."/>
            <person name="Cusick C."/>
            <person name="Shea T."/>
            <person name="Young S."/>
            <person name="Neafsey D."/>
            <person name="Nusbaum C."/>
            <person name="Birren B."/>
        </authorList>
    </citation>
    <scope>NUCLEOTIDE SEQUENCE</scope>
    <source>
        <strain evidence="8">9E7_DIV0242</strain>
    </source>
</reference>
<evidence type="ECO:0000256" key="4">
    <source>
        <dbReference type="ARBA" id="ARBA00022881"/>
    </source>
</evidence>
<dbReference type="GO" id="GO:0006289">
    <property type="term" value="P:nucleotide-excision repair"/>
    <property type="evidence" value="ECO:0007669"/>
    <property type="project" value="InterPro"/>
</dbReference>
<evidence type="ECO:0000256" key="3">
    <source>
        <dbReference type="ARBA" id="ARBA00022769"/>
    </source>
</evidence>
<dbReference type="InterPro" id="IPR035901">
    <property type="entry name" value="GIY-YIG_endonuc_sf"/>
</dbReference>
<dbReference type="SMART" id="SM00465">
    <property type="entry name" value="GIYc"/>
    <property type="match status" value="1"/>
</dbReference>
<dbReference type="Proteomes" id="UP000195141">
    <property type="component" value="Chromosome"/>
</dbReference>
<dbReference type="InterPro" id="IPR047296">
    <property type="entry name" value="GIY-YIG_UvrC_Cho"/>
</dbReference>
<dbReference type="EMBL" id="CP147247">
    <property type="protein sequence ID" value="WYJ89392.1"/>
    <property type="molecule type" value="Genomic_DNA"/>
</dbReference>
<keyword evidence="3" id="KW-0228">DNA excision</keyword>
<evidence type="ECO:0000313" key="9">
    <source>
        <dbReference type="Proteomes" id="UP000195141"/>
    </source>
</evidence>
<dbReference type="GO" id="GO:0009380">
    <property type="term" value="C:excinuclease repair complex"/>
    <property type="evidence" value="ECO:0007669"/>
    <property type="project" value="TreeGrafter"/>
</dbReference>
<dbReference type="PANTHER" id="PTHR30562">
    <property type="entry name" value="UVRC/OXIDOREDUCTASE"/>
    <property type="match status" value="1"/>
</dbReference>
<gene>
    <name evidence="8" type="ORF">A5888_001112</name>
    <name evidence="7" type="ORF">A5888_001126</name>
</gene>
<dbReference type="GO" id="GO:0004518">
    <property type="term" value="F:nuclease activity"/>
    <property type="evidence" value="ECO:0007669"/>
    <property type="project" value="UniProtKB-KW"/>
</dbReference>
<keyword evidence="2" id="KW-0227">DNA damage</keyword>
<keyword evidence="1" id="KW-0963">Cytoplasm</keyword>
<keyword evidence="4" id="KW-0267">Excision nuclease</keyword>
<dbReference type="Pfam" id="PF01541">
    <property type="entry name" value="GIY-YIG"/>
    <property type="match status" value="1"/>
</dbReference>
<dbReference type="SUPFAM" id="SSF82771">
    <property type="entry name" value="GIY-YIG endonuclease"/>
    <property type="match status" value="1"/>
</dbReference>
<organism evidence="7">
    <name type="scientific">Candidatus Enterococcus clewellii</name>
    <dbReference type="NCBI Taxonomy" id="1834193"/>
    <lineage>
        <taxon>Bacteria</taxon>
        <taxon>Bacillati</taxon>
        <taxon>Bacillota</taxon>
        <taxon>Bacilli</taxon>
        <taxon>Lactobacillales</taxon>
        <taxon>Enterococcaceae</taxon>
        <taxon>Enterococcus</taxon>
    </lineage>
</organism>
<proteinExistence type="predicted"/>
<feature type="domain" description="GIY-YIG" evidence="6">
    <location>
        <begin position="15"/>
        <end position="94"/>
    </location>
</feature>
<evidence type="ECO:0000313" key="8">
    <source>
        <dbReference type="EMBL" id="WYJ89392.1"/>
    </source>
</evidence>
<dbReference type="InterPro" id="IPR000305">
    <property type="entry name" value="GIY-YIG_endonuc"/>
</dbReference>
<keyword evidence="5" id="KW-0234">DNA repair</keyword>
<evidence type="ECO:0000256" key="2">
    <source>
        <dbReference type="ARBA" id="ARBA00022763"/>
    </source>
</evidence>
<dbReference type="PROSITE" id="PS50164">
    <property type="entry name" value="GIY_YIG"/>
    <property type="match status" value="1"/>
</dbReference>
<dbReference type="InterPro" id="IPR036876">
    <property type="entry name" value="UVR_dom_sf"/>
</dbReference>